<evidence type="ECO:0000313" key="2">
    <source>
        <dbReference type="Proteomes" id="UP001163882"/>
    </source>
</evidence>
<organism evidence="1 2">
    <name type="scientific">Pelagibacterium flavum</name>
    <dbReference type="NCBI Taxonomy" id="2984530"/>
    <lineage>
        <taxon>Bacteria</taxon>
        <taxon>Pseudomonadati</taxon>
        <taxon>Pseudomonadota</taxon>
        <taxon>Alphaproteobacteria</taxon>
        <taxon>Hyphomicrobiales</taxon>
        <taxon>Devosiaceae</taxon>
        <taxon>Pelagibacterium</taxon>
    </lineage>
</organism>
<evidence type="ECO:0008006" key="3">
    <source>
        <dbReference type="Google" id="ProtNLM"/>
    </source>
</evidence>
<evidence type="ECO:0000313" key="1">
    <source>
        <dbReference type="EMBL" id="UYQ72573.1"/>
    </source>
</evidence>
<reference evidence="1" key="1">
    <citation type="submission" date="2022-10" db="EMBL/GenBank/DDBJ databases">
        <title>YIM 151497 complete genome.</title>
        <authorList>
            <person name="Chen X."/>
        </authorList>
    </citation>
    <scope>NUCLEOTIDE SEQUENCE</scope>
    <source>
        <strain evidence="1">YIM 151497</strain>
    </source>
</reference>
<dbReference type="RefSeq" id="WP_264226199.1">
    <property type="nucleotide sequence ID" value="NZ_CP107716.1"/>
</dbReference>
<name>A0ABY6IPP5_9HYPH</name>
<protein>
    <recommendedName>
        <fullName evidence="3">Restriction endonuclease</fullName>
    </recommendedName>
</protein>
<sequence length="366" mass="39712">MPHFIFPDLPSDFADLAPEFERIASNVAERFVFETSRDDPTFGPYGELAALFRSSTASEGRLFEEGMRLLLGTRERFILIEAGLKLPLIPAAINAVASNDAAAIASLRIDPDTYTRRHYTPDVIVVERETGKAFILELKRTSKSFGRGQIDALVDKMRAAGLVLSHTLFHRGFGFPIRSVSTLLVDCDNSDTYKRVTGTHELDVTLAVPGLGTALDYLRGLFAAKVQTQIAQCLARIDGATPGPIAAEVVVSETLAPEHPNDQPDIGPGEAELCVVEHLDKPRMAKPPLRAAKEGKNLGEPDPGAIAAAIRHGVMGEVDRTGVPAALREALRRQAAEGEPAAQLVLDWLDRLLLAKLDTAPMRVRV</sequence>
<dbReference type="EMBL" id="CP107716">
    <property type="protein sequence ID" value="UYQ72573.1"/>
    <property type="molecule type" value="Genomic_DNA"/>
</dbReference>
<proteinExistence type="predicted"/>
<dbReference type="Proteomes" id="UP001163882">
    <property type="component" value="Chromosome"/>
</dbReference>
<accession>A0ABY6IPP5</accession>
<gene>
    <name evidence="1" type="ORF">OF122_01935</name>
</gene>
<keyword evidence="2" id="KW-1185">Reference proteome</keyword>